<evidence type="ECO:0000256" key="1">
    <source>
        <dbReference type="SAM" id="MobiDB-lite"/>
    </source>
</evidence>
<sequence length="421" mass="46265">MKLNFNYAWLLVFSLVVAGCGGGGADSSGSTNTSTGDGNSGGGATTTQPEITVSTVDCSDCEKSAEVNIMEITSDEAISAIDVSYQSGYVKVNSVLANKSGGTSFDANKQLTLTFSADQAGDYSVTLNKVKVGDTWYEQNKSVNVTIVETVVNGHVEFTLYTTNGTLINTIAPQQVEKGMKPNGLYVENFEVQNYLYDEQSNTLSEVSTLTLQADENGETNFSLAPGKYLSHFKAVRKFNDQLVSFELIVKHTVENNGSHFYTQFIYPRNVSSKLMESQKALYDDIADGSLMDMNLYNLRPGRYCTSWFDDSYSVVNINEKVSVTYNSFCYEAIAQTGDDIVLEYTQSSIAMKVALTQGDAQVGLLDFVNDTMQYDHQYTLGSNKLNFEFSEFAETGDVEFSFIDGKGLSNNFELTIKVME</sequence>
<protein>
    <recommendedName>
        <fullName evidence="5">Lipoprotein</fullName>
    </recommendedName>
</protein>
<reference evidence="3 4" key="1">
    <citation type="submission" date="2016-10" db="EMBL/GenBank/DDBJ databases">
        <authorList>
            <person name="Varghese N."/>
            <person name="Submissions S."/>
        </authorList>
    </citation>
    <scope>NUCLEOTIDE SEQUENCE [LARGE SCALE GENOMIC DNA]</scope>
    <source>
        <strain evidence="3 4">CGMCC 1.8499</strain>
    </source>
</reference>
<keyword evidence="2" id="KW-0732">Signal</keyword>
<proteinExistence type="predicted"/>
<dbReference type="PROSITE" id="PS51257">
    <property type="entry name" value="PROKAR_LIPOPROTEIN"/>
    <property type="match status" value="1"/>
</dbReference>
<dbReference type="EMBL" id="FPAZ01000005">
    <property type="protein sequence ID" value="SFT60280.1"/>
    <property type="molecule type" value="Genomic_DNA"/>
</dbReference>
<keyword evidence="4" id="KW-1185">Reference proteome</keyword>
<feature type="region of interest" description="Disordered" evidence="1">
    <location>
        <begin position="26"/>
        <end position="49"/>
    </location>
</feature>
<dbReference type="RefSeq" id="WP_074988876.1">
    <property type="nucleotide sequence ID" value="NZ_FPAZ01000005.1"/>
</dbReference>
<accession>A0ABY1GHF5</accession>
<evidence type="ECO:0008006" key="5">
    <source>
        <dbReference type="Google" id="ProtNLM"/>
    </source>
</evidence>
<evidence type="ECO:0000256" key="2">
    <source>
        <dbReference type="SAM" id="SignalP"/>
    </source>
</evidence>
<evidence type="ECO:0000313" key="4">
    <source>
        <dbReference type="Proteomes" id="UP000183805"/>
    </source>
</evidence>
<comment type="caution">
    <text evidence="3">The sequence shown here is derived from an EMBL/GenBank/DDBJ whole genome shotgun (WGS) entry which is preliminary data.</text>
</comment>
<feature type="signal peptide" evidence="2">
    <location>
        <begin position="1"/>
        <end position="18"/>
    </location>
</feature>
<feature type="chain" id="PRO_5045620754" description="Lipoprotein" evidence="2">
    <location>
        <begin position="19"/>
        <end position="421"/>
    </location>
</feature>
<name>A0ABY1GHF5_9GAMM</name>
<evidence type="ECO:0000313" key="3">
    <source>
        <dbReference type="EMBL" id="SFT60280.1"/>
    </source>
</evidence>
<gene>
    <name evidence="3" type="ORF">SAMN04487854_105223</name>
</gene>
<dbReference type="Proteomes" id="UP000183805">
    <property type="component" value="Unassembled WGS sequence"/>
</dbReference>
<organism evidence="3 4">
    <name type="scientific">Pseudoalteromonas lipolytica</name>
    <dbReference type="NCBI Taxonomy" id="570156"/>
    <lineage>
        <taxon>Bacteria</taxon>
        <taxon>Pseudomonadati</taxon>
        <taxon>Pseudomonadota</taxon>
        <taxon>Gammaproteobacteria</taxon>
        <taxon>Alteromonadales</taxon>
        <taxon>Pseudoalteromonadaceae</taxon>
        <taxon>Pseudoalteromonas</taxon>
    </lineage>
</organism>
<feature type="compositionally biased region" description="Low complexity" evidence="1">
    <location>
        <begin position="27"/>
        <end position="37"/>
    </location>
</feature>